<gene>
    <name evidence="3" type="ORF">CcCBS67573_g02254</name>
</gene>
<dbReference type="Proteomes" id="UP000320333">
    <property type="component" value="Unassembled WGS sequence"/>
</dbReference>
<reference evidence="3 4" key="1">
    <citation type="journal article" date="2019" name="Sci. Rep.">
        <title>Comparative genomics of chytrid fungi reveal insights into the obligate biotrophic and pathogenic lifestyle of Synchytrium endobioticum.</title>
        <authorList>
            <person name="van de Vossenberg B.T.L.H."/>
            <person name="Warris S."/>
            <person name="Nguyen H.D.T."/>
            <person name="van Gent-Pelzer M.P.E."/>
            <person name="Joly D.L."/>
            <person name="van de Geest H.C."/>
            <person name="Bonants P.J.M."/>
            <person name="Smith D.S."/>
            <person name="Levesque C.A."/>
            <person name="van der Lee T.A.J."/>
        </authorList>
    </citation>
    <scope>NUCLEOTIDE SEQUENCE [LARGE SCALE GENOMIC DNA]</scope>
    <source>
        <strain evidence="3 4">CBS 675.73</strain>
    </source>
</reference>
<proteinExistence type="predicted"/>
<keyword evidence="2" id="KW-1133">Transmembrane helix</keyword>
<comment type="caution">
    <text evidence="3">The sequence shown here is derived from an EMBL/GenBank/DDBJ whole genome shotgun (WGS) entry which is preliminary data.</text>
</comment>
<name>A0A507FJ83_9FUNG</name>
<organism evidence="3 4">
    <name type="scientific">Chytriomyces confervae</name>
    <dbReference type="NCBI Taxonomy" id="246404"/>
    <lineage>
        <taxon>Eukaryota</taxon>
        <taxon>Fungi</taxon>
        <taxon>Fungi incertae sedis</taxon>
        <taxon>Chytridiomycota</taxon>
        <taxon>Chytridiomycota incertae sedis</taxon>
        <taxon>Chytridiomycetes</taxon>
        <taxon>Chytridiales</taxon>
        <taxon>Chytriomycetaceae</taxon>
        <taxon>Chytriomyces</taxon>
    </lineage>
</organism>
<evidence type="ECO:0000313" key="4">
    <source>
        <dbReference type="Proteomes" id="UP000320333"/>
    </source>
</evidence>
<keyword evidence="2" id="KW-0472">Membrane</keyword>
<dbReference type="OrthoDB" id="2115395at2759"/>
<feature type="transmembrane region" description="Helical" evidence="2">
    <location>
        <begin position="122"/>
        <end position="140"/>
    </location>
</feature>
<evidence type="ECO:0000256" key="2">
    <source>
        <dbReference type="SAM" id="Phobius"/>
    </source>
</evidence>
<dbReference type="EMBL" id="QEAP01000046">
    <property type="protein sequence ID" value="TPX76459.1"/>
    <property type="molecule type" value="Genomic_DNA"/>
</dbReference>
<evidence type="ECO:0000256" key="1">
    <source>
        <dbReference type="SAM" id="MobiDB-lite"/>
    </source>
</evidence>
<dbReference type="AlphaFoldDB" id="A0A507FJ83"/>
<keyword evidence="2" id="KW-0812">Transmembrane</keyword>
<feature type="transmembrane region" description="Helical" evidence="2">
    <location>
        <begin position="146"/>
        <end position="163"/>
    </location>
</feature>
<sequence length="250" mass="28031">MACPPTDTAANATSTPPPSQAHAHPAPAASLSEPDSNPPDYNVPPDQSTSQVPEYTAPLPTELHLLEKVHMTHKTPPNFFSPLRPERIEDKIPNTEYGERMRSLNQEILKSRSVKRTATHAWVLYSGMLLADSALVVALILKLIHFSAVGLILPIAIIFLWFMPRRPQYIDTVAEFAEKWTKEDELTGINLIYQVRYERTFNAGLFISCTLEFYEQLTFDGHNGRPIAVLDLPLYEASPQATNQESHQQA</sequence>
<keyword evidence="4" id="KW-1185">Reference proteome</keyword>
<evidence type="ECO:0000313" key="3">
    <source>
        <dbReference type="EMBL" id="TPX76459.1"/>
    </source>
</evidence>
<feature type="region of interest" description="Disordered" evidence="1">
    <location>
        <begin position="1"/>
        <end position="54"/>
    </location>
</feature>
<protein>
    <submittedName>
        <fullName evidence="3">Uncharacterized protein</fullName>
    </submittedName>
</protein>
<accession>A0A507FJ83</accession>
<feature type="compositionally biased region" description="Low complexity" evidence="1">
    <location>
        <begin position="20"/>
        <end position="30"/>
    </location>
</feature>